<gene>
    <name evidence="1" type="ORF">EDB81DRAFT_588541</name>
</gene>
<reference evidence="1" key="1">
    <citation type="journal article" date="2021" name="Nat. Commun.">
        <title>Genetic determinants of endophytism in the Arabidopsis root mycobiome.</title>
        <authorList>
            <person name="Mesny F."/>
            <person name="Miyauchi S."/>
            <person name="Thiergart T."/>
            <person name="Pickel B."/>
            <person name="Atanasova L."/>
            <person name="Karlsson M."/>
            <person name="Huettel B."/>
            <person name="Barry K.W."/>
            <person name="Haridas S."/>
            <person name="Chen C."/>
            <person name="Bauer D."/>
            <person name="Andreopoulos W."/>
            <person name="Pangilinan J."/>
            <person name="LaButti K."/>
            <person name="Riley R."/>
            <person name="Lipzen A."/>
            <person name="Clum A."/>
            <person name="Drula E."/>
            <person name="Henrissat B."/>
            <person name="Kohler A."/>
            <person name="Grigoriev I.V."/>
            <person name="Martin F.M."/>
            <person name="Hacquard S."/>
        </authorList>
    </citation>
    <scope>NUCLEOTIDE SEQUENCE</scope>
    <source>
        <strain evidence="1">MPI-CAGE-AT-0147</strain>
    </source>
</reference>
<name>A0A9P9IC49_9HYPO</name>
<protein>
    <submittedName>
        <fullName evidence="1">Uncharacterized protein</fullName>
    </submittedName>
</protein>
<dbReference type="OrthoDB" id="3440371at2759"/>
<evidence type="ECO:0000313" key="1">
    <source>
        <dbReference type="EMBL" id="KAH7114095.1"/>
    </source>
</evidence>
<sequence length="177" mass="21148">LKMQFQETGPDQVLDIEQSETTKWLQHTGWPQLFRNRPLDIIAVSTLQPGPGYNEDYLLGSWQGTQVWSPVAVEAQLQIILRGVDLMFDRAKFTLARTSYRSRCWLNTYWKDVFWPHELRIVSSQKRYISIWKRFICFIFRALQSSPRLRREIYNLRLRPDEVKMMRHILDLACTLQ</sequence>
<evidence type="ECO:0000313" key="2">
    <source>
        <dbReference type="Proteomes" id="UP000738349"/>
    </source>
</evidence>
<feature type="non-terminal residue" evidence="1">
    <location>
        <position position="1"/>
    </location>
</feature>
<proteinExistence type="predicted"/>
<keyword evidence="2" id="KW-1185">Reference proteome</keyword>
<accession>A0A9P9IC49</accession>
<comment type="caution">
    <text evidence="1">The sequence shown here is derived from an EMBL/GenBank/DDBJ whole genome shotgun (WGS) entry which is preliminary data.</text>
</comment>
<dbReference type="AlphaFoldDB" id="A0A9P9IC49"/>
<dbReference type="EMBL" id="JAGMUV010000033">
    <property type="protein sequence ID" value="KAH7114095.1"/>
    <property type="molecule type" value="Genomic_DNA"/>
</dbReference>
<dbReference type="Proteomes" id="UP000738349">
    <property type="component" value="Unassembled WGS sequence"/>
</dbReference>
<organism evidence="1 2">
    <name type="scientific">Dactylonectria macrodidyma</name>
    <dbReference type="NCBI Taxonomy" id="307937"/>
    <lineage>
        <taxon>Eukaryota</taxon>
        <taxon>Fungi</taxon>
        <taxon>Dikarya</taxon>
        <taxon>Ascomycota</taxon>
        <taxon>Pezizomycotina</taxon>
        <taxon>Sordariomycetes</taxon>
        <taxon>Hypocreomycetidae</taxon>
        <taxon>Hypocreales</taxon>
        <taxon>Nectriaceae</taxon>
        <taxon>Dactylonectria</taxon>
    </lineage>
</organism>
<feature type="non-terminal residue" evidence="1">
    <location>
        <position position="177"/>
    </location>
</feature>